<sequence>MELVAKYGSIEIWRVTESHGDDFYVYASNKLVRVCPSIGMAREIAAGAA</sequence>
<organism evidence="1 2">
    <name type="scientific">Pelagibacterium flavum</name>
    <dbReference type="NCBI Taxonomy" id="2984530"/>
    <lineage>
        <taxon>Bacteria</taxon>
        <taxon>Pseudomonadati</taxon>
        <taxon>Pseudomonadota</taxon>
        <taxon>Alphaproteobacteria</taxon>
        <taxon>Hyphomicrobiales</taxon>
        <taxon>Devosiaceae</taxon>
        <taxon>Pelagibacterium</taxon>
    </lineage>
</organism>
<proteinExistence type="predicted"/>
<gene>
    <name evidence="1" type="ORF">OF122_13125</name>
</gene>
<protein>
    <submittedName>
        <fullName evidence="1">Uncharacterized protein</fullName>
    </submittedName>
</protein>
<dbReference type="RefSeq" id="WP_264224665.1">
    <property type="nucleotide sequence ID" value="NZ_CP107716.1"/>
</dbReference>
<dbReference type="EMBL" id="CP107716">
    <property type="protein sequence ID" value="UYQ71001.1"/>
    <property type="molecule type" value="Genomic_DNA"/>
</dbReference>
<accession>A0ABY6IK61</accession>
<evidence type="ECO:0000313" key="1">
    <source>
        <dbReference type="EMBL" id="UYQ71001.1"/>
    </source>
</evidence>
<name>A0ABY6IK61_9HYPH</name>
<keyword evidence="2" id="KW-1185">Reference proteome</keyword>
<evidence type="ECO:0000313" key="2">
    <source>
        <dbReference type="Proteomes" id="UP001163882"/>
    </source>
</evidence>
<dbReference type="Proteomes" id="UP001163882">
    <property type="component" value="Chromosome"/>
</dbReference>
<reference evidence="1" key="1">
    <citation type="submission" date="2022-10" db="EMBL/GenBank/DDBJ databases">
        <title>YIM 151497 complete genome.</title>
        <authorList>
            <person name="Chen X."/>
        </authorList>
    </citation>
    <scope>NUCLEOTIDE SEQUENCE</scope>
    <source>
        <strain evidence="1">YIM 151497</strain>
    </source>
</reference>